<accession>A0AAD5N5W5</accession>
<protein>
    <submittedName>
        <fullName evidence="1">Uncharacterized protein</fullName>
    </submittedName>
</protein>
<sequence length="121" mass="14298">MAYLLEKSLLLTNNHYHRWQQSLPKLQMLGRALLRHISDMIRFIRKLGRNLYNQSRRSRQTLYEEDILDEILSNHDWQIKDDSIEGYELLVGGLKRCADVASVVQFRTADRIPSTTKELLK</sequence>
<evidence type="ECO:0000313" key="2">
    <source>
        <dbReference type="Proteomes" id="UP001196413"/>
    </source>
</evidence>
<reference evidence="1" key="1">
    <citation type="submission" date="2021-06" db="EMBL/GenBank/DDBJ databases">
        <title>Parelaphostrongylus tenuis whole genome reference sequence.</title>
        <authorList>
            <person name="Garwood T.J."/>
            <person name="Larsen P.A."/>
            <person name="Fountain-Jones N.M."/>
            <person name="Garbe J.R."/>
            <person name="Macchietto M.G."/>
            <person name="Kania S.A."/>
            <person name="Gerhold R.W."/>
            <person name="Richards J.E."/>
            <person name="Wolf T.M."/>
        </authorList>
    </citation>
    <scope>NUCLEOTIDE SEQUENCE</scope>
    <source>
        <strain evidence="1">MNPRO001-30</strain>
        <tissue evidence="1">Meninges</tissue>
    </source>
</reference>
<keyword evidence="2" id="KW-1185">Reference proteome</keyword>
<evidence type="ECO:0000313" key="1">
    <source>
        <dbReference type="EMBL" id="KAJ1363021.1"/>
    </source>
</evidence>
<proteinExistence type="predicted"/>
<dbReference type="EMBL" id="JAHQIW010004583">
    <property type="protein sequence ID" value="KAJ1363021.1"/>
    <property type="molecule type" value="Genomic_DNA"/>
</dbReference>
<organism evidence="1 2">
    <name type="scientific">Parelaphostrongylus tenuis</name>
    <name type="common">Meningeal worm</name>
    <dbReference type="NCBI Taxonomy" id="148309"/>
    <lineage>
        <taxon>Eukaryota</taxon>
        <taxon>Metazoa</taxon>
        <taxon>Ecdysozoa</taxon>
        <taxon>Nematoda</taxon>
        <taxon>Chromadorea</taxon>
        <taxon>Rhabditida</taxon>
        <taxon>Rhabditina</taxon>
        <taxon>Rhabditomorpha</taxon>
        <taxon>Strongyloidea</taxon>
        <taxon>Metastrongylidae</taxon>
        <taxon>Parelaphostrongylus</taxon>
    </lineage>
</organism>
<comment type="caution">
    <text evidence="1">The sequence shown here is derived from an EMBL/GenBank/DDBJ whole genome shotgun (WGS) entry which is preliminary data.</text>
</comment>
<dbReference type="AlphaFoldDB" id="A0AAD5N5W5"/>
<name>A0AAD5N5W5_PARTN</name>
<gene>
    <name evidence="1" type="ORF">KIN20_022770</name>
</gene>
<dbReference type="Proteomes" id="UP001196413">
    <property type="component" value="Unassembled WGS sequence"/>
</dbReference>